<comment type="similarity">
    <text evidence="1 2 3">Belongs to the cullin family.</text>
</comment>
<dbReference type="InterPro" id="IPR045093">
    <property type="entry name" value="Cullin"/>
</dbReference>
<dbReference type="OrthoDB" id="27073at2759"/>
<keyword evidence="7" id="KW-1185">Reference proteome</keyword>
<dbReference type="Proteomes" id="UP000290288">
    <property type="component" value="Unassembled WGS sequence"/>
</dbReference>
<proteinExistence type="inferred from homology"/>
<comment type="caution">
    <text evidence="6">The sequence shown here is derived from an EMBL/GenBank/DDBJ whole genome shotgun (WGS) entry which is preliminary data.</text>
</comment>
<dbReference type="InterPro" id="IPR001373">
    <property type="entry name" value="Cullin_N"/>
</dbReference>
<dbReference type="InterPro" id="IPR016158">
    <property type="entry name" value="Cullin_homology"/>
</dbReference>
<gene>
    <name evidence="6" type="ORF">EST38_g8876</name>
</gene>
<dbReference type="SUPFAM" id="SSF74788">
    <property type="entry name" value="Cullin repeat-like"/>
    <property type="match status" value="1"/>
</dbReference>
<dbReference type="InterPro" id="IPR016159">
    <property type="entry name" value="Cullin_repeat-like_dom_sf"/>
</dbReference>
<evidence type="ECO:0000313" key="6">
    <source>
        <dbReference type="EMBL" id="RXW16982.1"/>
    </source>
</evidence>
<dbReference type="PROSITE" id="PS50069">
    <property type="entry name" value="CULLIN_2"/>
    <property type="match status" value="1"/>
</dbReference>
<sequence length="605" mass="69318">MEVSVLLTLPKTSEGLGFLHSAAATQPWGTDGSASSPRRKVARLDTDSDIASSSYRSRSKVLKGPITIKVVPDDNIPRVSQASIDQDKTRQFNDVRRCIVTLLTPSRDPPSPFWCTYESIYSACRSVVVVHDDGQRLHHTLRQYLDREMATSLCKILLEAEEEPVEWIALLVKFCEWFETQVALLTSLLTYYDQVYVVKNSPNVLPIHDEAYNVFAERIFGNPQLAKRLQDSLSTWLHWERENHEPHEYRETIPKLIKHLTTHNQFAAFEQYYVNNAQSYYQKESEKKARDLLDDPLRFFRDAQTRIQEEEARSQAVLPVGSWGRIRQVTEASLLDGRVEWLAKATLGPLMTSKDLKTLADMYTLFSRINDLKPLEKAYQEYFQKNVDQIVKDSEKDEEMVQRLLDMKSLADDALSTAFLAAPRTAPTPSTSAVPEKRPDQAFTYALNTAFTLGFRGRRSKPAEMIAKHLHQLLRKGQGTLGYVEYQALLDAALALYRFSEDKDVFRTFYHRLLAKRLLVGKSASDDVEAAMLKKLKEKYDPEFGMGEDMFKDLTLSKEMMKDYHARQRKESLANKLNAIVLQRSAWPFSVTKQLVDLPADVSIR</sequence>
<evidence type="ECO:0000313" key="7">
    <source>
        <dbReference type="Proteomes" id="UP000290288"/>
    </source>
</evidence>
<name>A0A4Q2DD71_9AGAR</name>
<dbReference type="InterPro" id="IPR036317">
    <property type="entry name" value="Cullin_homology_sf"/>
</dbReference>
<dbReference type="PANTHER" id="PTHR11932">
    <property type="entry name" value="CULLIN"/>
    <property type="match status" value="1"/>
</dbReference>
<feature type="domain" description="Cullin family profile" evidence="5">
    <location>
        <begin position="461"/>
        <end position="605"/>
    </location>
</feature>
<reference evidence="6 7" key="1">
    <citation type="submission" date="2019-01" db="EMBL/GenBank/DDBJ databases">
        <title>Draft genome sequence of Psathyrella aberdarensis IHI B618.</title>
        <authorList>
            <person name="Buettner E."/>
            <person name="Kellner H."/>
        </authorList>
    </citation>
    <scope>NUCLEOTIDE SEQUENCE [LARGE SCALE GENOMIC DNA]</scope>
    <source>
        <strain evidence="6 7">IHI B618</strain>
    </source>
</reference>
<feature type="region of interest" description="Disordered" evidence="4">
    <location>
        <begin position="27"/>
        <end position="47"/>
    </location>
</feature>
<feature type="non-terminal residue" evidence="6">
    <location>
        <position position="605"/>
    </location>
</feature>
<dbReference type="SMART" id="SM00182">
    <property type="entry name" value="CULLIN"/>
    <property type="match status" value="1"/>
</dbReference>
<dbReference type="EMBL" id="SDEE01000382">
    <property type="protein sequence ID" value="RXW16982.1"/>
    <property type="molecule type" value="Genomic_DNA"/>
</dbReference>
<dbReference type="AlphaFoldDB" id="A0A4Q2DD71"/>
<dbReference type="Pfam" id="PF00888">
    <property type="entry name" value="Cullin"/>
    <property type="match status" value="1"/>
</dbReference>
<organism evidence="6 7">
    <name type="scientific">Candolleomyces aberdarensis</name>
    <dbReference type="NCBI Taxonomy" id="2316362"/>
    <lineage>
        <taxon>Eukaryota</taxon>
        <taxon>Fungi</taxon>
        <taxon>Dikarya</taxon>
        <taxon>Basidiomycota</taxon>
        <taxon>Agaricomycotina</taxon>
        <taxon>Agaricomycetes</taxon>
        <taxon>Agaricomycetidae</taxon>
        <taxon>Agaricales</taxon>
        <taxon>Agaricineae</taxon>
        <taxon>Psathyrellaceae</taxon>
        <taxon>Candolleomyces</taxon>
    </lineage>
</organism>
<protein>
    <recommendedName>
        <fullName evidence="5">Cullin family profile domain-containing protein</fullName>
    </recommendedName>
</protein>
<evidence type="ECO:0000256" key="4">
    <source>
        <dbReference type="SAM" id="MobiDB-lite"/>
    </source>
</evidence>
<evidence type="ECO:0000256" key="2">
    <source>
        <dbReference type="PROSITE-ProRule" id="PRU00330"/>
    </source>
</evidence>
<evidence type="ECO:0000256" key="1">
    <source>
        <dbReference type="ARBA" id="ARBA00006019"/>
    </source>
</evidence>
<dbReference type="STRING" id="2316362.A0A4Q2DD71"/>
<accession>A0A4Q2DD71</accession>
<dbReference type="SUPFAM" id="SSF75632">
    <property type="entry name" value="Cullin homology domain"/>
    <property type="match status" value="1"/>
</dbReference>
<feature type="compositionally biased region" description="Polar residues" evidence="4">
    <location>
        <begin position="27"/>
        <end position="36"/>
    </location>
</feature>
<dbReference type="Gene3D" id="1.20.1310.10">
    <property type="entry name" value="Cullin Repeats"/>
    <property type="match status" value="4"/>
</dbReference>
<dbReference type="GO" id="GO:0031625">
    <property type="term" value="F:ubiquitin protein ligase binding"/>
    <property type="evidence" value="ECO:0007669"/>
    <property type="project" value="InterPro"/>
</dbReference>
<dbReference type="GO" id="GO:0006511">
    <property type="term" value="P:ubiquitin-dependent protein catabolic process"/>
    <property type="evidence" value="ECO:0007669"/>
    <property type="project" value="InterPro"/>
</dbReference>
<evidence type="ECO:0000259" key="5">
    <source>
        <dbReference type="PROSITE" id="PS50069"/>
    </source>
</evidence>
<evidence type="ECO:0000256" key="3">
    <source>
        <dbReference type="RuleBase" id="RU003829"/>
    </source>
</evidence>